<reference evidence="1 2" key="1">
    <citation type="submission" date="2017-02" db="EMBL/GenBank/DDBJ databases">
        <authorList>
            <person name="Peterson S.W."/>
        </authorList>
    </citation>
    <scope>NUCLEOTIDE SEQUENCE [LARGE SCALE GENOMIC DNA]</scope>
    <source>
        <strain evidence="1 2">DSM 22899</strain>
    </source>
</reference>
<dbReference type="STRING" id="623280.SAMN05660226_02278"/>
<dbReference type="InterPro" id="IPR056955">
    <property type="entry name" value="ORC-CDC6-like"/>
</dbReference>
<dbReference type="InterPro" id="IPR027417">
    <property type="entry name" value="P-loop_NTPase"/>
</dbReference>
<sequence length="668" mass="77305">MNIRQENPLAQNRAEELGFDIWEEFVIPPFYDNLDLLTARKPRVIVGGRGCGKTSLLRFLCHQTQFSPKRIDITQDDLKHIGLYWKIDTQFAKQLSKRGLENEIWEKAFEHMATLLISQEVLKSIESISNSSFVGFDQSELEKLDLSILDSFNKAIPGNFMKLRTFLRREFNAFQTWVGSIRQIEQPVFLPKIFVNELLSELIQQVAVFKNSNFFVYIDEYENLLEEQQKLINTWLKHSEIPLVFNLAMKRNSFVEKQTIGKEQLSEIHDYREYDLESYYEGAISFDLFAAEILFLRLMKIENNVVDSPISINDLRSSSSESLNRRRSPEYKSRVLKAANNFLPSMSLELIAKEILEDSVLRNRHEALLKQSLQSQSKTTRPERLVLHNQPAATIIIPSLLSRKGVNVDDILLELQKLENGQKNKFTGNTGWLHNNLFGCILLIYEPLGRTCPLYAGFDSFCLLSKTNLRHFLELCFKSITNERLSSSSNLRQISVKSQADAAKQASASFLKEVKSFGNFGNKLHTMVLRLGTYFKYAQKRIAQSEPEQNHFSIKGILNSDAQSLLQEAITWSVFYENKITKQKGGKSKLETEDFEYVLNPIYAPYFHISYRKKRRIDLQPNQIETIICGSFEDFESFLRVTLKKWNMMPISDELNLFSNLTHSEHGN</sequence>
<dbReference type="SUPFAM" id="SSF52540">
    <property type="entry name" value="P-loop containing nucleoside triphosphate hydrolases"/>
    <property type="match status" value="1"/>
</dbReference>
<gene>
    <name evidence="1" type="ORF">SAMN05660226_02278</name>
</gene>
<dbReference type="Pfam" id="PF24389">
    <property type="entry name" value="ORC-CDC6-like"/>
    <property type="match status" value="1"/>
</dbReference>
<protein>
    <submittedName>
        <fullName evidence="1">Uncharacterized protein</fullName>
    </submittedName>
</protein>
<dbReference type="AlphaFoldDB" id="A0A1T5CJR3"/>
<dbReference type="RefSeq" id="WP_079716949.1">
    <property type="nucleotide sequence ID" value="NZ_FUYS01000004.1"/>
</dbReference>
<accession>A0A1T5CJR3</accession>
<dbReference type="EMBL" id="FUYS01000004">
    <property type="protein sequence ID" value="SKB59718.1"/>
    <property type="molecule type" value="Genomic_DNA"/>
</dbReference>
<name>A0A1T5CJR3_9SPHI</name>
<evidence type="ECO:0000313" key="2">
    <source>
        <dbReference type="Proteomes" id="UP000190541"/>
    </source>
</evidence>
<keyword evidence="2" id="KW-1185">Reference proteome</keyword>
<evidence type="ECO:0000313" key="1">
    <source>
        <dbReference type="EMBL" id="SKB59718.1"/>
    </source>
</evidence>
<proteinExistence type="predicted"/>
<organism evidence="1 2">
    <name type="scientific">Parapedobacter luteus</name>
    <dbReference type="NCBI Taxonomy" id="623280"/>
    <lineage>
        <taxon>Bacteria</taxon>
        <taxon>Pseudomonadati</taxon>
        <taxon>Bacteroidota</taxon>
        <taxon>Sphingobacteriia</taxon>
        <taxon>Sphingobacteriales</taxon>
        <taxon>Sphingobacteriaceae</taxon>
        <taxon>Parapedobacter</taxon>
    </lineage>
</organism>
<dbReference type="OrthoDB" id="2080613at2"/>
<dbReference type="Proteomes" id="UP000190541">
    <property type="component" value="Unassembled WGS sequence"/>
</dbReference>